<accession>A0A8G1QWG1</accession>
<proteinExistence type="predicted"/>
<organism evidence="1 2">
    <name type="scientific">Aspergillus piperis CBS 112811</name>
    <dbReference type="NCBI Taxonomy" id="1448313"/>
    <lineage>
        <taxon>Eukaryota</taxon>
        <taxon>Fungi</taxon>
        <taxon>Dikarya</taxon>
        <taxon>Ascomycota</taxon>
        <taxon>Pezizomycotina</taxon>
        <taxon>Eurotiomycetes</taxon>
        <taxon>Eurotiomycetidae</taxon>
        <taxon>Eurotiales</taxon>
        <taxon>Aspergillaceae</taxon>
        <taxon>Aspergillus</taxon>
        <taxon>Aspergillus subgen. Circumdati</taxon>
    </lineage>
</organism>
<dbReference type="AlphaFoldDB" id="A0A8G1QWG1"/>
<dbReference type="GeneID" id="37169079"/>
<evidence type="ECO:0000313" key="1">
    <source>
        <dbReference type="EMBL" id="RAH55138.1"/>
    </source>
</evidence>
<dbReference type="RefSeq" id="XP_025513060.1">
    <property type="nucleotide sequence ID" value="XM_025665677.1"/>
</dbReference>
<dbReference type="EMBL" id="KZ825069">
    <property type="protein sequence ID" value="RAH55138.1"/>
    <property type="molecule type" value="Genomic_DNA"/>
</dbReference>
<dbReference type="Proteomes" id="UP000249526">
    <property type="component" value="Unassembled WGS sequence"/>
</dbReference>
<keyword evidence="2" id="KW-1185">Reference proteome</keyword>
<sequence>MGYAGLASRARLVVFYLWPSQKVGLLFVEQGFLITDCPSPCLFSANRARHGQITLENLFPQVAVLDDNYWASSAKSEVFILLQCYSGLITGFPLDFSGLEISMPEKHRKASDFSLHANSCHRSSISPLRFLVHFGPAFSRACLYCSEWVRGFA</sequence>
<gene>
    <name evidence="1" type="ORF">BO85DRAFT_80382</name>
</gene>
<evidence type="ECO:0000313" key="2">
    <source>
        <dbReference type="Proteomes" id="UP000249526"/>
    </source>
</evidence>
<protein>
    <submittedName>
        <fullName evidence="1">Uncharacterized protein</fullName>
    </submittedName>
</protein>
<reference evidence="1 2" key="1">
    <citation type="submission" date="2018-02" db="EMBL/GenBank/DDBJ databases">
        <title>The genomes of Aspergillus section Nigri reveals drivers in fungal speciation.</title>
        <authorList>
            <consortium name="DOE Joint Genome Institute"/>
            <person name="Vesth T.C."/>
            <person name="Nybo J."/>
            <person name="Theobald S."/>
            <person name="Brandl J."/>
            <person name="Frisvad J.C."/>
            <person name="Nielsen K.F."/>
            <person name="Lyhne E.K."/>
            <person name="Kogle M.E."/>
            <person name="Kuo A."/>
            <person name="Riley R."/>
            <person name="Clum A."/>
            <person name="Nolan M."/>
            <person name="Lipzen A."/>
            <person name="Salamov A."/>
            <person name="Henrissat B."/>
            <person name="Wiebenga A."/>
            <person name="De vries R.P."/>
            <person name="Grigoriev I.V."/>
            <person name="Mortensen U.H."/>
            <person name="Andersen M.R."/>
            <person name="Baker S.E."/>
        </authorList>
    </citation>
    <scope>NUCLEOTIDE SEQUENCE [LARGE SCALE GENOMIC DNA]</scope>
    <source>
        <strain evidence="1 2">CBS 112811</strain>
    </source>
</reference>
<name>A0A8G1QWG1_9EURO</name>